<dbReference type="Gene3D" id="3.30.420.200">
    <property type="match status" value="1"/>
</dbReference>
<dbReference type="OrthoDB" id="7839870at2"/>
<protein>
    <submittedName>
        <fullName evidence="1">tRNA threonylcarbamoyladenosine biosynthesis protein TsaB</fullName>
    </submittedName>
</protein>
<gene>
    <name evidence="1" type="ORF">SAMN04488138_11133</name>
</gene>
<proteinExistence type="predicted"/>
<name>A0A1I3UEA1_9RHOB</name>
<sequence>MTLTLLIQASNGVPALALGQGVEIVFDSSKDEALNGSRDYRMLLETGLARSQSTLAELGLIACDIGPGGLGVTRTAAAFANALGFARHIPVQALPAFILLGADVDQGKPVALLRRAARPHVHFGIYADGKLAHYEHCTAQTAQDYLSDLKDYDLAGNVEVEGHAAPLTNMATMETMLKLALAAPLPDAEARAYPIVEVLE</sequence>
<accession>A0A1I3UEA1</accession>
<dbReference type="GeneID" id="98665737"/>
<keyword evidence="2" id="KW-1185">Reference proteome</keyword>
<dbReference type="EMBL" id="FORY01000011">
    <property type="protein sequence ID" value="SFJ81360.1"/>
    <property type="molecule type" value="Genomic_DNA"/>
</dbReference>
<dbReference type="SUPFAM" id="SSF53067">
    <property type="entry name" value="Actin-like ATPase domain"/>
    <property type="match status" value="1"/>
</dbReference>
<reference evidence="1 2" key="1">
    <citation type="submission" date="2016-10" db="EMBL/GenBank/DDBJ databases">
        <authorList>
            <person name="de Groot N.N."/>
        </authorList>
    </citation>
    <scope>NUCLEOTIDE SEQUENCE [LARGE SCALE GENOMIC DNA]</scope>
    <source>
        <strain evidence="1 2">CGMCC 1.8891</strain>
    </source>
</reference>
<organism evidence="1 2">
    <name type="scientific">Celeribacter halophilus</name>
    <dbReference type="NCBI Taxonomy" id="576117"/>
    <lineage>
        <taxon>Bacteria</taxon>
        <taxon>Pseudomonadati</taxon>
        <taxon>Pseudomonadota</taxon>
        <taxon>Alphaproteobacteria</taxon>
        <taxon>Rhodobacterales</taxon>
        <taxon>Roseobacteraceae</taxon>
        <taxon>Celeribacter</taxon>
    </lineage>
</organism>
<evidence type="ECO:0000313" key="1">
    <source>
        <dbReference type="EMBL" id="SFJ81360.1"/>
    </source>
</evidence>
<dbReference type="Gene3D" id="3.30.420.40">
    <property type="match status" value="1"/>
</dbReference>
<dbReference type="AlphaFoldDB" id="A0A1I3UEA1"/>
<dbReference type="Proteomes" id="UP000183299">
    <property type="component" value="Unassembled WGS sequence"/>
</dbReference>
<dbReference type="STRING" id="576117.SAMN04488138_11133"/>
<evidence type="ECO:0000313" key="2">
    <source>
        <dbReference type="Proteomes" id="UP000183299"/>
    </source>
</evidence>
<dbReference type="InterPro" id="IPR043129">
    <property type="entry name" value="ATPase_NBD"/>
</dbReference>
<dbReference type="RefSeq" id="WP_066604955.1">
    <property type="nucleotide sequence ID" value="NZ_FORY01000011.1"/>
</dbReference>